<dbReference type="Proteomes" id="UP001642464">
    <property type="component" value="Unassembled WGS sequence"/>
</dbReference>
<feature type="non-terminal residue" evidence="1">
    <location>
        <position position="1"/>
    </location>
</feature>
<proteinExistence type="predicted"/>
<accession>A0ABP0NV60</accession>
<feature type="non-terminal residue" evidence="1">
    <location>
        <position position="279"/>
    </location>
</feature>
<evidence type="ECO:0000313" key="1">
    <source>
        <dbReference type="EMBL" id="CAK9067386.1"/>
    </source>
</evidence>
<comment type="caution">
    <text evidence="1">The sequence shown here is derived from an EMBL/GenBank/DDBJ whole genome shotgun (WGS) entry which is preliminary data.</text>
</comment>
<name>A0ABP0NV60_9DINO</name>
<sequence>DAELNVRASELEIGETANLSLTSSSSEIDIKDAFSVKIDSRNDKLEIENIQVIQGKGVFSQISLGRVESLIDLDLSYGDIQTGVVLSKFSKVDVEGRSTDINLVLSEKSSFKATLVAKEDNFNLDQSLKAFSKNDHGDKKGYAVITGNYGSGNASELTVEAQGGVTFKKFIYEEEAVELLLTGRNRGLQLTGMYQYHRPLEMNFSDRFYLHYGVGGHFGYEKRNDYRLIGPFNGPLPPLPPDPFDQNTEIGPRRQSQFTMGVDAIVGVEYRWLSVPITL</sequence>
<evidence type="ECO:0000313" key="2">
    <source>
        <dbReference type="Proteomes" id="UP001642464"/>
    </source>
</evidence>
<gene>
    <name evidence="1" type="ORF">SCF082_LOCUS34117</name>
</gene>
<organism evidence="1 2">
    <name type="scientific">Durusdinium trenchii</name>
    <dbReference type="NCBI Taxonomy" id="1381693"/>
    <lineage>
        <taxon>Eukaryota</taxon>
        <taxon>Sar</taxon>
        <taxon>Alveolata</taxon>
        <taxon>Dinophyceae</taxon>
        <taxon>Suessiales</taxon>
        <taxon>Symbiodiniaceae</taxon>
        <taxon>Durusdinium</taxon>
    </lineage>
</organism>
<evidence type="ECO:0008006" key="3">
    <source>
        <dbReference type="Google" id="ProtNLM"/>
    </source>
</evidence>
<dbReference type="EMBL" id="CAXAMM010031026">
    <property type="protein sequence ID" value="CAK9067386.1"/>
    <property type="molecule type" value="Genomic_DNA"/>
</dbReference>
<protein>
    <recommendedName>
        <fullName evidence="3">Auto-transporter adhesin head GIN domain-containing protein</fullName>
    </recommendedName>
</protein>
<keyword evidence="2" id="KW-1185">Reference proteome</keyword>
<reference evidence="1 2" key="1">
    <citation type="submission" date="2024-02" db="EMBL/GenBank/DDBJ databases">
        <authorList>
            <person name="Chen Y."/>
            <person name="Shah S."/>
            <person name="Dougan E. K."/>
            <person name="Thang M."/>
            <person name="Chan C."/>
        </authorList>
    </citation>
    <scope>NUCLEOTIDE SEQUENCE [LARGE SCALE GENOMIC DNA]</scope>
</reference>